<gene>
    <name evidence="1" type="ORF">V1525DRAFT_408593</name>
</gene>
<proteinExistence type="predicted"/>
<organism evidence="1 2">
    <name type="scientific">Lipomyces kononenkoae</name>
    <name type="common">Yeast</name>
    <dbReference type="NCBI Taxonomy" id="34357"/>
    <lineage>
        <taxon>Eukaryota</taxon>
        <taxon>Fungi</taxon>
        <taxon>Dikarya</taxon>
        <taxon>Ascomycota</taxon>
        <taxon>Saccharomycotina</taxon>
        <taxon>Lipomycetes</taxon>
        <taxon>Lipomycetales</taxon>
        <taxon>Lipomycetaceae</taxon>
        <taxon>Lipomyces</taxon>
    </lineage>
</organism>
<accession>A0ACC3SX76</accession>
<protein>
    <submittedName>
        <fullName evidence="1">Fungal-specific transcription factor domain-containing protein</fullName>
    </submittedName>
</protein>
<dbReference type="Proteomes" id="UP001433508">
    <property type="component" value="Unassembled WGS sequence"/>
</dbReference>
<comment type="caution">
    <text evidence="1">The sequence shown here is derived from an EMBL/GenBank/DDBJ whole genome shotgun (WGS) entry which is preliminary data.</text>
</comment>
<reference evidence="2" key="1">
    <citation type="journal article" date="2024" name="Front. Bioeng. Biotechnol.">
        <title>Genome-scale model development and genomic sequencing of the oleaginous clade Lipomyces.</title>
        <authorList>
            <person name="Czajka J.J."/>
            <person name="Han Y."/>
            <person name="Kim J."/>
            <person name="Mondo S.J."/>
            <person name="Hofstad B.A."/>
            <person name="Robles A."/>
            <person name="Haridas S."/>
            <person name="Riley R."/>
            <person name="LaButti K."/>
            <person name="Pangilinan J."/>
            <person name="Andreopoulos W."/>
            <person name="Lipzen A."/>
            <person name="Yan J."/>
            <person name="Wang M."/>
            <person name="Ng V."/>
            <person name="Grigoriev I.V."/>
            <person name="Spatafora J.W."/>
            <person name="Magnuson J.K."/>
            <person name="Baker S.E."/>
            <person name="Pomraning K.R."/>
        </authorList>
    </citation>
    <scope>NUCLEOTIDE SEQUENCE [LARGE SCALE GENOMIC DNA]</scope>
    <source>
        <strain evidence="2">CBS 7786</strain>
    </source>
</reference>
<evidence type="ECO:0000313" key="2">
    <source>
        <dbReference type="Proteomes" id="UP001433508"/>
    </source>
</evidence>
<dbReference type="EMBL" id="MU971401">
    <property type="protein sequence ID" value="KAK9235895.1"/>
    <property type="molecule type" value="Genomic_DNA"/>
</dbReference>
<keyword evidence="2" id="KW-1185">Reference proteome</keyword>
<name>A0ACC3SX76_LIPKO</name>
<evidence type="ECO:0000313" key="1">
    <source>
        <dbReference type="EMBL" id="KAK9235895.1"/>
    </source>
</evidence>
<sequence length="513" mass="58131">MHVNQCWACRDSRAVCNRVRPRCARCARSNRSCHYGLRLSWPKGINKKRSLTHSVQGIVGTAKRFSQTSFVNATSWDIQLHDYLRMNQGFTSLRTLPVTQLILQGIGFGSHTGYVFQRLAPSMALSWLPTSLGYEDRELIDHFICTASSTLAIFDSDKNEFLGLLLRLALSDSSPSSVAVLQSALALSSIHRHGLQASVFRFKARALRTLIVSSKNCVESPTVVQHIAANMILCHLEMLGIPNTLSLWFCHLIEAKTLIDNAGLDSKSFQGEFSRLLNWVEYHMVMSRFSHRHWYINGVSTRGVKGFAPVDQETCHSRKVKTTSHCSHELLRRLCNMFDMIRKPTDSLYHSNEYENSLRCLENKITSAVPLAPKGISDTTSDMSPAWVATMELLKVAALIYLKRASRNFSGTSLEIDAMVEKAHILFDDLETFNLAFPLLIIGCEARTDEQRMRILEHIERAMRSSNLRSLHGLQNILQQIWVQDDLAVDYELDYLTRLDAVISSYRIMPSFV</sequence>